<proteinExistence type="predicted"/>
<evidence type="ECO:0000313" key="1">
    <source>
        <dbReference type="EMBL" id="HGQ55016.1"/>
    </source>
</evidence>
<dbReference type="EMBL" id="DTBX01000034">
    <property type="protein sequence ID" value="HGQ55016.1"/>
    <property type="molecule type" value="Genomic_DNA"/>
</dbReference>
<accession>A0A7V4CHA4</accession>
<organism evidence="1">
    <name type="scientific">candidate division WOR-3 bacterium</name>
    <dbReference type="NCBI Taxonomy" id="2052148"/>
    <lineage>
        <taxon>Bacteria</taxon>
        <taxon>Bacteria division WOR-3</taxon>
    </lineage>
</organism>
<name>A0A7V4CHA4_UNCW3</name>
<protein>
    <submittedName>
        <fullName evidence="1">Uncharacterized protein</fullName>
    </submittedName>
</protein>
<gene>
    <name evidence="1" type="ORF">ENU28_00950</name>
</gene>
<comment type="caution">
    <text evidence="1">The sequence shown here is derived from an EMBL/GenBank/DDBJ whole genome shotgun (WGS) entry which is preliminary data.</text>
</comment>
<dbReference type="AlphaFoldDB" id="A0A7V4CHA4"/>
<reference evidence="1" key="1">
    <citation type="journal article" date="2020" name="mSystems">
        <title>Genome- and Community-Level Interaction Insights into Carbon Utilization and Element Cycling Functions of Hydrothermarchaeota in Hydrothermal Sediment.</title>
        <authorList>
            <person name="Zhou Z."/>
            <person name="Liu Y."/>
            <person name="Xu W."/>
            <person name="Pan J."/>
            <person name="Luo Z.H."/>
            <person name="Li M."/>
        </authorList>
    </citation>
    <scope>NUCLEOTIDE SEQUENCE [LARGE SCALE GENOMIC DNA]</scope>
    <source>
        <strain evidence="1">SpSt-655</strain>
    </source>
</reference>
<sequence length="98" mass="11741">MGFVKIVKMIDKNLLEKIKEEFNSLRQPECYAEIKEIGDDYLVVEFSGTKVNLACCFDENFVDFQYYLKDFSNLEFLIDEVKRESDKFIIKYIKKEEK</sequence>